<protein>
    <submittedName>
        <fullName evidence="1">Uncharacterized protein</fullName>
    </submittedName>
</protein>
<dbReference type="AlphaFoldDB" id="A0A4Z2JH32"/>
<comment type="caution">
    <text evidence="1">The sequence shown here is derived from an EMBL/GenBank/DDBJ whole genome shotgun (WGS) entry which is preliminary data.</text>
</comment>
<evidence type="ECO:0000313" key="1">
    <source>
        <dbReference type="EMBL" id="TNN88968.1"/>
    </source>
</evidence>
<name>A0A4Z2JH32_9TELE</name>
<evidence type="ECO:0000313" key="2">
    <source>
        <dbReference type="Proteomes" id="UP000314294"/>
    </source>
</evidence>
<accession>A0A4Z2JH32</accession>
<reference evidence="1 2" key="1">
    <citation type="submission" date="2019-03" db="EMBL/GenBank/DDBJ databases">
        <title>First draft genome of Liparis tanakae, snailfish: a comprehensive survey of snailfish specific genes.</title>
        <authorList>
            <person name="Kim W."/>
            <person name="Song I."/>
            <person name="Jeong J.-H."/>
            <person name="Kim D."/>
            <person name="Kim S."/>
            <person name="Ryu S."/>
            <person name="Song J.Y."/>
            <person name="Lee S.K."/>
        </authorList>
    </citation>
    <scope>NUCLEOTIDE SEQUENCE [LARGE SCALE GENOMIC DNA]</scope>
    <source>
        <tissue evidence="1">Muscle</tissue>
    </source>
</reference>
<sequence length="63" mass="7124">MRDMDTDDFVFTRKDIQICVLFGVEVSDQSTMDTVPRDPPQFAYPVPSRLAFCAHDVCGAVIR</sequence>
<proteinExistence type="predicted"/>
<keyword evidence="2" id="KW-1185">Reference proteome</keyword>
<dbReference type="Proteomes" id="UP000314294">
    <property type="component" value="Unassembled WGS sequence"/>
</dbReference>
<organism evidence="1 2">
    <name type="scientific">Liparis tanakae</name>
    <name type="common">Tanaka's snailfish</name>
    <dbReference type="NCBI Taxonomy" id="230148"/>
    <lineage>
        <taxon>Eukaryota</taxon>
        <taxon>Metazoa</taxon>
        <taxon>Chordata</taxon>
        <taxon>Craniata</taxon>
        <taxon>Vertebrata</taxon>
        <taxon>Euteleostomi</taxon>
        <taxon>Actinopterygii</taxon>
        <taxon>Neopterygii</taxon>
        <taxon>Teleostei</taxon>
        <taxon>Neoteleostei</taxon>
        <taxon>Acanthomorphata</taxon>
        <taxon>Eupercaria</taxon>
        <taxon>Perciformes</taxon>
        <taxon>Cottioidei</taxon>
        <taxon>Cottales</taxon>
        <taxon>Liparidae</taxon>
        <taxon>Liparis</taxon>
    </lineage>
</organism>
<gene>
    <name evidence="1" type="ORF">EYF80_000846</name>
</gene>
<dbReference type="EMBL" id="SRLO01000003">
    <property type="protein sequence ID" value="TNN88968.1"/>
    <property type="molecule type" value="Genomic_DNA"/>
</dbReference>